<comment type="catalytic activity">
    <reaction evidence="1">
        <text>ATP + protein L-histidine = ADP + protein N-phospho-L-histidine.</text>
        <dbReference type="EC" id="2.7.13.3"/>
    </reaction>
</comment>
<protein>
    <recommendedName>
        <fullName evidence="3">histidine kinase</fullName>
        <ecNumber evidence="3">2.7.13.3</ecNumber>
    </recommendedName>
</protein>
<dbReference type="SMART" id="SM00304">
    <property type="entry name" value="HAMP"/>
    <property type="match status" value="1"/>
</dbReference>
<evidence type="ECO:0000256" key="9">
    <source>
        <dbReference type="ARBA" id="ARBA00023012"/>
    </source>
</evidence>
<evidence type="ECO:0000313" key="15">
    <source>
        <dbReference type="Proteomes" id="UP000183208"/>
    </source>
</evidence>
<feature type="domain" description="HAMP" evidence="13">
    <location>
        <begin position="188"/>
        <end position="241"/>
    </location>
</feature>
<dbReference type="Gene3D" id="1.10.287.130">
    <property type="match status" value="1"/>
</dbReference>
<dbReference type="RefSeq" id="WP_074826853.1">
    <property type="nucleotide sequence ID" value="NZ_FNTI01000001.1"/>
</dbReference>
<gene>
    <name evidence="14" type="ORF">SAMN05444171_6039</name>
</gene>
<accession>A0A1M7F530</accession>
<organism evidence="14 15">
    <name type="scientific">Bradyrhizobium lablabi</name>
    <dbReference type="NCBI Taxonomy" id="722472"/>
    <lineage>
        <taxon>Bacteria</taxon>
        <taxon>Pseudomonadati</taxon>
        <taxon>Pseudomonadota</taxon>
        <taxon>Alphaproteobacteria</taxon>
        <taxon>Hyphomicrobiales</taxon>
        <taxon>Nitrobacteraceae</taxon>
        <taxon>Bradyrhizobium</taxon>
    </lineage>
</organism>
<dbReference type="InterPro" id="IPR036890">
    <property type="entry name" value="HATPase_C_sf"/>
</dbReference>
<dbReference type="GO" id="GO:0000155">
    <property type="term" value="F:phosphorelay sensor kinase activity"/>
    <property type="evidence" value="ECO:0007669"/>
    <property type="project" value="InterPro"/>
</dbReference>
<dbReference type="InterPro" id="IPR005467">
    <property type="entry name" value="His_kinase_dom"/>
</dbReference>
<dbReference type="SMART" id="SM00388">
    <property type="entry name" value="HisKA"/>
    <property type="match status" value="1"/>
</dbReference>
<dbReference type="AlphaFoldDB" id="A0A1M7F530"/>
<keyword evidence="10 11" id="KW-0472">Membrane</keyword>
<keyword evidence="4" id="KW-0597">Phosphoprotein</keyword>
<keyword evidence="5" id="KW-0808">Transferase</keyword>
<dbReference type="InterPro" id="IPR003594">
    <property type="entry name" value="HATPase_dom"/>
</dbReference>
<evidence type="ECO:0000256" key="4">
    <source>
        <dbReference type="ARBA" id="ARBA00022553"/>
    </source>
</evidence>
<proteinExistence type="predicted"/>
<dbReference type="PROSITE" id="PS50109">
    <property type="entry name" value="HIS_KIN"/>
    <property type="match status" value="1"/>
</dbReference>
<comment type="subcellular location">
    <subcellularLocation>
        <location evidence="2">Membrane</location>
        <topology evidence="2">Multi-pass membrane protein</topology>
    </subcellularLocation>
</comment>
<dbReference type="Proteomes" id="UP000183208">
    <property type="component" value="Unassembled WGS sequence"/>
</dbReference>
<dbReference type="InterPro" id="IPR003661">
    <property type="entry name" value="HisK_dim/P_dom"/>
</dbReference>
<evidence type="ECO:0000256" key="8">
    <source>
        <dbReference type="ARBA" id="ARBA00022989"/>
    </source>
</evidence>
<keyword evidence="9" id="KW-0902">Two-component regulatory system</keyword>
<dbReference type="CDD" id="cd00082">
    <property type="entry name" value="HisKA"/>
    <property type="match status" value="1"/>
</dbReference>
<evidence type="ECO:0000256" key="6">
    <source>
        <dbReference type="ARBA" id="ARBA00022692"/>
    </source>
</evidence>
<feature type="transmembrane region" description="Helical" evidence="11">
    <location>
        <begin position="12"/>
        <end position="34"/>
    </location>
</feature>
<dbReference type="Pfam" id="PF00672">
    <property type="entry name" value="HAMP"/>
    <property type="match status" value="1"/>
</dbReference>
<keyword evidence="8 11" id="KW-1133">Transmembrane helix</keyword>
<dbReference type="Gene3D" id="3.30.565.10">
    <property type="entry name" value="Histidine kinase-like ATPase, C-terminal domain"/>
    <property type="match status" value="1"/>
</dbReference>
<dbReference type="SMART" id="SM00387">
    <property type="entry name" value="HATPase_c"/>
    <property type="match status" value="1"/>
</dbReference>
<dbReference type="Pfam" id="PF00512">
    <property type="entry name" value="HisKA"/>
    <property type="match status" value="1"/>
</dbReference>
<evidence type="ECO:0000259" key="12">
    <source>
        <dbReference type="PROSITE" id="PS50109"/>
    </source>
</evidence>
<dbReference type="SUPFAM" id="SSF55874">
    <property type="entry name" value="ATPase domain of HSP90 chaperone/DNA topoisomerase II/histidine kinase"/>
    <property type="match status" value="1"/>
</dbReference>
<dbReference type="PANTHER" id="PTHR45436:SF15">
    <property type="entry name" value="SENSOR HISTIDINE KINASE CUSS"/>
    <property type="match status" value="1"/>
</dbReference>
<reference evidence="14 15" key="1">
    <citation type="submission" date="2016-10" db="EMBL/GenBank/DDBJ databases">
        <authorList>
            <person name="de Groot N.N."/>
        </authorList>
    </citation>
    <scope>NUCLEOTIDE SEQUENCE [LARGE SCALE GENOMIC DNA]</scope>
    <source>
        <strain evidence="14 15">GAS522</strain>
    </source>
</reference>
<evidence type="ECO:0000256" key="1">
    <source>
        <dbReference type="ARBA" id="ARBA00000085"/>
    </source>
</evidence>
<dbReference type="PANTHER" id="PTHR45436">
    <property type="entry name" value="SENSOR HISTIDINE KINASE YKOH"/>
    <property type="match status" value="1"/>
</dbReference>
<dbReference type="InterPro" id="IPR013727">
    <property type="entry name" value="2CSK_N"/>
</dbReference>
<dbReference type="EC" id="2.7.13.3" evidence="3"/>
<dbReference type="Pfam" id="PF02518">
    <property type="entry name" value="HATPase_c"/>
    <property type="match status" value="1"/>
</dbReference>
<evidence type="ECO:0000313" key="14">
    <source>
        <dbReference type="EMBL" id="SEE03464.1"/>
    </source>
</evidence>
<evidence type="ECO:0000256" key="2">
    <source>
        <dbReference type="ARBA" id="ARBA00004141"/>
    </source>
</evidence>
<evidence type="ECO:0000256" key="7">
    <source>
        <dbReference type="ARBA" id="ARBA00022777"/>
    </source>
</evidence>
<feature type="domain" description="Histidine kinase" evidence="12">
    <location>
        <begin position="249"/>
        <end position="451"/>
    </location>
</feature>
<evidence type="ECO:0000256" key="10">
    <source>
        <dbReference type="ARBA" id="ARBA00023136"/>
    </source>
</evidence>
<dbReference type="CDD" id="cd00075">
    <property type="entry name" value="HATPase"/>
    <property type="match status" value="1"/>
</dbReference>
<sequence>MPSFKSTTSRIVFLHIVAIALTAIFMPLVLFWLLTEETNALHQRAMIDQAATVSRYLSLASDGSWSYTPPPGLKAQFSEAYGRYIFDVVDRSGRVLVSSADDETPLFAVSGGEKDRVYREVRRGDSTIAGVSVEHTIGGRPVMIQVGEDLSHRDVLTDDIVANFFRRVGWITLPILMLLLAADIVIFRRAVRPLLDASRAARDIGPTRTDVRIPSATIPSEIRPLVDAVNQALDRLEQGYHVQREFTADAAHELRTPLAILRARLDQLEDSKVSRDLKADIRSMGRVVSQLLDAAELDSTFIGPNERADLSALCSDVVEMLAPLALESQRTIELTGAEAHIWVHGNAEMLRGAVRNLVENALRHTPPRTVVEVHATAGGAVSVIDQGPGVVQAERALIFQRFWRRDRSRPGSAGLGLSIVQRIVEAHGGTITVSDNPGGGAIFTIQLELSDDPGIAAKKGASTDI</sequence>
<evidence type="ECO:0000256" key="3">
    <source>
        <dbReference type="ARBA" id="ARBA00012438"/>
    </source>
</evidence>
<dbReference type="OrthoDB" id="8673316at2"/>
<keyword evidence="7 14" id="KW-0418">Kinase</keyword>
<dbReference type="SUPFAM" id="SSF47384">
    <property type="entry name" value="Homodimeric domain of signal transducing histidine kinase"/>
    <property type="match status" value="1"/>
</dbReference>
<evidence type="ECO:0000256" key="11">
    <source>
        <dbReference type="SAM" id="Phobius"/>
    </source>
</evidence>
<keyword evidence="6 11" id="KW-0812">Transmembrane</keyword>
<dbReference type="Pfam" id="PF08521">
    <property type="entry name" value="2CSK_N"/>
    <property type="match status" value="1"/>
</dbReference>
<dbReference type="PROSITE" id="PS50885">
    <property type="entry name" value="HAMP"/>
    <property type="match status" value="1"/>
</dbReference>
<dbReference type="InterPro" id="IPR004358">
    <property type="entry name" value="Sig_transdc_His_kin-like_C"/>
</dbReference>
<dbReference type="EMBL" id="FNTI01000001">
    <property type="protein sequence ID" value="SEE03464.1"/>
    <property type="molecule type" value="Genomic_DNA"/>
</dbReference>
<dbReference type="GO" id="GO:0005886">
    <property type="term" value="C:plasma membrane"/>
    <property type="evidence" value="ECO:0007669"/>
    <property type="project" value="TreeGrafter"/>
</dbReference>
<dbReference type="InterPro" id="IPR003660">
    <property type="entry name" value="HAMP_dom"/>
</dbReference>
<dbReference type="InterPro" id="IPR050428">
    <property type="entry name" value="TCS_sensor_his_kinase"/>
</dbReference>
<dbReference type="PRINTS" id="PR00344">
    <property type="entry name" value="BCTRLSENSOR"/>
</dbReference>
<feature type="transmembrane region" description="Helical" evidence="11">
    <location>
        <begin position="168"/>
        <end position="187"/>
    </location>
</feature>
<evidence type="ECO:0000256" key="5">
    <source>
        <dbReference type="ARBA" id="ARBA00022679"/>
    </source>
</evidence>
<evidence type="ECO:0000259" key="13">
    <source>
        <dbReference type="PROSITE" id="PS50885"/>
    </source>
</evidence>
<name>A0A1M7F530_9BRAD</name>
<dbReference type="InterPro" id="IPR036097">
    <property type="entry name" value="HisK_dim/P_sf"/>
</dbReference>